<evidence type="ECO:0000313" key="1">
    <source>
        <dbReference type="EMBL" id="PCS04852.1"/>
    </source>
</evidence>
<dbReference type="RefSeq" id="WP_279625291.1">
    <property type="nucleotide sequence ID" value="NZ_FPKS01000004.1"/>
</dbReference>
<gene>
    <name evidence="1" type="ORF">RR45_GL000171</name>
    <name evidence="2" type="ORF">SAMN02746068_01031</name>
</gene>
<protein>
    <submittedName>
        <fullName evidence="2">Uncharacterized protein</fullName>
    </submittedName>
</protein>
<proteinExistence type="predicted"/>
<reference evidence="2 3" key="2">
    <citation type="submission" date="2016-11" db="EMBL/GenBank/DDBJ databases">
        <authorList>
            <person name="Jaros S."/>
            <person name="Januszkiewicz K."/>
            <person name="Wedrychowicz H."/>
        </authorList>
    </citation>
    <scope>NUCLEOTIDE SEQUENCE [LARGE SCALE GENOMIC DNA]</scope>
    <source>
        <strain evidence="2 3">DSM 22330</strain>
    </source>
</reference>
<accession>A0A1K2HB54</accession>
<dbReference type="Proteomes" id="UP000185655">
    <property type="component" value="Unassembled WGS sequence"/>
</dbReference>
<dbReference type="AlphaFoldDB" id="A0A1K2HB54"/>
<evidence type="ECO:0000313" key="2">
    <source>
        <dbReference type="EMBL" id="SFZ73987.1"/>
    </source>
</evidence>
<name>A0A1K2HB54_9LACT</name>
<sequence>MKLVLLIASAMTAVLMTIHILDEQYKRKRIAEIEEKLKGKYR</sequence>
<evidence type="ECO:0000313" key="3">
    <source>
        <dbReference type="Proteomes" id="UP000185655"/>
    </source>
</evidence>
<dbReference type="Proteomes" id="UP000218979">
    <property type="component" value="Unassembled WGS sequence"/>
</dbReference>
<dbReference type="EMBL" id="FPKS01000004">
    <property type="protein sequence ID" value="SFZ73987.1"/>
    <property type="molecule type" value="Genomic_DNA"/>
</dbReference>
<reference evidence="1 4" key="1">
    <citation type="submission" date="2014-12" db="EMBL/GenBank/DDBJ databases">
        <title>Draft genome sequences of 10 type strains of Lactococcus.</title>
        <authorList>
            <person name="Sun Z."/>
            <person name="Zhong Z."/>
            <person name="Liu W."/>
            <person name="Zhang W."/>
            <person name="Zhang H."/>
        </authorList>
    </citation>
    <scope>NUCLEOTIDE SEQUENCE [LARGE SCALE GENOMIC DNA]</scope>
    <source>
        <strain evidence="1 4">DSM 22330</strain>
    </source>
</reference>
<dbReference type="EMBL" id="JXJT01000001">
    <property type="protein sequence ID" value="PCS04852.1"/>
    <property type="molecule type" value="Genomic_DNA"/>
</dbReference>
<evidence type="ECO:0000313" key="4">
    <source>
        <dbReference type="Proteomes" id="UP000218979"/>
    </source>
</evidence>
<keyword evidence="4" id="KW-1185">Reference proteome</keyword>
<organism evidence="2 3">
    <name type="scientific">Pseudolactococcus chungangensis CAU 28 = DSM 22330</name>
    <dbReference type="NCBI Taxonomy" id="1122154"/>
    <lineage>
        <taxon>Bacteria</taxon>
        <taxon>Bacillati</taxon>
        <taxon>Bacillota</taxon>
        <taxon>Bacilli</taxon>
        <taxon>Lactobacillales</taxon>
        <taxon>Streptococcaceae</taxon>
        <taxon>Pseudolactococcus</taxon>
    </lineage>
</organism>